<keyword evidence="1" id="KW-0812">Transmembrane</keyword>
<protein>
    <submittedName>
        <fullName evidence="2">Uncharacterized protein</fullName>
    </submittedName>
</protein>
<dbReference type="AlphaFoldDB" id="A0A806K297"/>
<keyword evidence="1" id="KW-0472">Membrane</keyword>
<feature type="transmembrane region" description="Helical" evidence="1">
    <location>
        <begin position="47"/>
        <end position="68"/>
    </location>
</feature>
<sequence length="69" mass="7792">MFAIRKNAKHFSRKQKNVAVAKPTKPACGRLGFAEARAAKRRSVNCVLYDVCALVFTFTLIIKIYSFII</sequence>
<evidence type="ECO:0000313" key="2">
    <source>
        <dbReference type="EMBL" id="AGS54116.1"/>
    </source>
</evidence>
<accession>A0A806K297</accession>
<dbReference type="EMBL" id="JQ844277">
    <property type="protein sequence ID" value="AGS54116.1"/>
    <property type="molecule type" value="Genomic_DNA"/>
</dbReference>
<proteinExistence type="predicted"/>
<reference evidence="2" key="1">
    <citation type="submission" date="2012-03" db="EMBL/GenBank/DDBJ databases">
        <title>Functional metagenomics reveals considerable lignocellulase gene clusters in the gut microbiome of a wood-feeding higher termite.</title>
        <authorList>
            <person name="Liu N."/>
        </authorList>
    </citation>
    <scope>NUCLEOTIDE SEQUENCE</scope>
</reference>
<name>A0A806K297_9BACT</name>
<evidence type="ECO:0000256" key="1">
    <source>
        <dbReference type="SAM" id="Phobius"/>
    </source>
</evidence>
<organism evidence="2">
    <name type="scientific">uncultured bacterium contig00021</name>
    <dbReference type="NCBI Taxonomy" id="1181511"/>
    <lineage>
        <taxon>Bacteria</taxon>
        <taxon>environmental samples</taxon>
    </lineage>
</organism>
<keyword evidence="1" id="KW-1133">Transmembrane helix</keyword>